<evidence type="ECO:0000256" key="2">
    <source>
        <dbReference type="ARBA" id="ARBA00022525"/>
    </source>
</evidence>
<evidence type="ECO:0000256" key="4">
    <source>
        <dbReference type="ARBA" id="ARBA00022900"/>
    </source>
</evidence>
<dbReference type="OrthoDB" id="10026631at2759"/>
<keyword evidence="9" id="KW-1185">Reference proteome</keyword>
<evidence type="ECO:0000259" key="7">
    <source>
        <dbReference type="Pfam" id="PF05375"/>
    </source>
</evidence>
<reference evidence="8" key="2">
    <citation type="submission" date="2017-10" db="EMBL/GenBank/DDBJ databases">
        <title>Ladona fulva Genome sequencing and assembly.</title>
        <authorList>
            <person name="Murali S."/>
            <person name="Richards S."/>
            <person name="Bandaranaike D."/>
            <person name="Bellair M."/>
            <person name="Blankenburg K."/>
            <person name="Chao H."/>
            <person name="Dinh H."/>
            <person name="Doddapaneni H."/>
            <person name="Dugan-Rocha S."/>
            <person name="Elkadiri S."/>
            <person name="Gnanaolivu R."/>
            <person name="Hernandez B."/>
            <person name="Skinner E."/>
            <person name="Javaid M."/>
            <person name="Lee S."/>
            <person name="Li M."/>
            <person name="Ming W."/>
            <person name="Munidasa M."/>
            <person name="Muniz J."/>
            <person name="Nguyen L."/>
            <person name="Hughes D."/>
            <person name="Osuji N."/>
            <person name="Pu L.-L."/>
            <person name="Puazo M."/>
            <person name="Qu C."/>
            <person name="Quiroz J."/>
            <person name="Raj R."/>
            <person name="Weissenberger G."/>
            <person name="Xin Y."/>
            <person name="Zou X."/>
            <person name="Han Y."/>
            <person name="Worley K."/>
            <person name="Muzny D."/>
            <person name="Gibbs R."/>
        </authorList>
    </citation>
    <scope>NUCLEOTIDE SEQUENCE</scope>
    <source>
        <strain evidence="8">Sampled in the wild</strain>
    </source>
</reference>
<dbReference type="Pfam" id="PF05375">
    <property type="entry name" value="Pacifastin_I"/>
    <property type="match status" value="1"/>
</dbReference>
<dbReference type="EMBL" id="KZ308499">
    <property type="protein sequence ID" value="KAG8230633.1"/>
    <property type="molecule type" value="Genomic_DNA"/>
</dbReference>
<protein>
    <recommendedName>
        <fullName evidence="7">Pacifastin domain-containing protein</fullName>
    </recommendedName>
</protein>
<keyword evidence="5" id="KW-1015">Disulfide bond</keyword>
<evidence type="ECO:0000313" key="8">
    <source>
        <dbReference type="EMBL" id="KAG8230633.1"/>
    </source>
</evidence>
<accession>A0A8K0KA43</accession>
<feature type="domain" description="Pacifastin" evidence="7">
    <location>
        <begin position="1"/>
        <end position="29"/>
    </location>
</feature>
<dbReference type="AlphaFoldDB" id="A0A8K0KA43"/>
<keyword evidence="4" id="KW-0722">Serine protease inhibitor</keyword>
<evidence type="ECO:0000256" key="3">
    <source>
        <dbReference type="ARBA" id="ARBA00022690"/>
    </source>
</evidence>
<organism evidence="8 9">
    <name type="scientific">Ladona fulva</name>
    <name type="common">Scarce chaser dragonfly</name>
    <name type="synonym">Libellula fulva</name>
    <dbReference type="NCBI Taxonomy" id="123851"/>
    <lineage>
        <taxon>Eukaryota</taxon>
        <taxon>Metazoa</taxon>
        <taxon>Ecdysozoa</taxon>
        <taxon>Arthropoda</taxon>
        <taxon>Hexapoda</taxon>
        <taxon>Insecta</taxon>
        <taxon>Pterygota</taxon>
        <taxon>Palaeoptera</taxon>
        <taxon>Odonata</taxon>
        <taxon>Epiprocta</taxon>
        <taxon>Anisoptera</taxon>
        <taxon>Libelluloidea</taxon>
        <taxon>Libellulidae</taxon>
        <taxon>Ladona</taxon>
    </lineage>
</organism>
<sequence length="68" mass="7792">MKECNHCKCLDDGKAAACTLVACHEETLANTESYMSWLLERFSSAIKKVFGKHTTYKHHSPEKNHPRK</sequence>
<gene>
    <name evidence="8" type="ORF">J437_LFUL006830</name>
</gene>
<keyword evidence="2" id="KW-0964">Secreted</keyword>
<dbReference type="InterPro" id="IPR008037">
    <property type="entry name" value="Pacifastin_dom"/>
</dbReference>
<comment type="caution">
    <text evidence="8">The sequence shown here is derived from an EMBL/GenBank/DDBJ whole genome shotgun (WGS) entry which is preliminary data.</text>
</comment>
<dbReference type="GO" id="GO:0004867">
    <property type="term" value="F:serine-type endopeptidase inhibitor activity"/>
    <property type="evidence" value="ECO:0007669"/>
    <property type="project" value="UniProtKB-KW"/>
</dbReference>
<evidence type="ECO:0000313" key="9">
    <source>
        <dbReference type="Proteomes" id="UP000792457"/>
    </source>
</evidence>
<dbReference type="GO" id="GO:0005576">
    <property type="term" value="C:extracellular region"/>
    <property type="evidence" value="ECO:0007669"/>
    <property type="project" value="UniProtKB-SubCell"/>
</dbReference>
<name>A0A8K0KA43_LADFU</name>
<reference evidence="8" key="1">
    <citation type="submission" date="2013-04" db="EMBL/GenBank/DDBJ databases">
        <authorList>
            <person name="Qu J."/>
            <person name="Murali S.C."/>
            <person name="Bandaranaike D."/>
            <person name="Bellair M."/>
            <person name="Blankenburg K."/>
            <person name="Chao H."/>
            <person name="Dinh H."/>
            <person name="Doddapaneni H."/>
            <person name="Downs B."/>
            <person name="Dugan-Rocha S."/>
            <person name="Elkadiri S."/>
            <person name="Gnanaolivu R.D."/>
            <person name="Hernandez B."/>
            <person name="Javaid M."/>
            <person name="Jayaseelan J.C."/>
            <person name="Lee S."/>
            <person name="Li M."/>
            <person name="Ming W."/>
            <person name="Munidasa M."/>
            <person name="Muniz J."/>
            <person name="Nguyen L."/>
            <person name="Ongeri F."/>
            <person name="Osuji N."/>
            <person name="Pu L.-L."/>
            <person name="Puazo M."/>
            <person name="Qu C."/>
            <person name="Quiroz J."/>
            <person name="Raj R."/>
            <person name="Weissenberger G."/>
            <person name="Xin Y."/>
            <person name="Zou X."/>
            <person name="Han Y."/>
            <person name="Richards S."/>
            <person name="Worley K."/>
            <person name="Muzny D."/>
            <person name="Gibbs R."/>
        </authorList>
    </citation>
    <scope>NUCLEOTIDE SEQUENCE</scope>
    <source>
        <strain evidence="8">Sampled in the wild</strain>
    </source>
</reference>
<evidence type="ECO:0000256" key="6">
    <source>
        <dbReference type="ARBA" id="ARBA00029459"/>
    </source>
</evidence>
<dbReference type="Proteomes" id="UP000792457">
    <property type="component" value="Unassembled WGS sequence"/>
</dbReference>
<evidence type="ECO:0000256" key="1">
    <source>
        <dbReference type="ARBA" id="ARBA00004613"/>
    </source>
</evidence>
<dbReference type="SUPFAM" id="SSF57283">
    <property type="entry name" value="PMP inhibitors"/>
    <property type="match status" value="1"/>
</dbReference>
<keyword evidence="3" id="KW-0646">Protease inhibitor</keyword>
<dbReference type="InterPro" id="IPR036201">
    <property type="entry name" value="Pacifastin_dom_sf"/>
</dbReference>
<comment type="similarity">
    <text evidence="6">Belongs to the protease inhibitor I19 family.</text>
</comment>
<evidence type="ECO:0000256" key="5">
    <source>
        <dbReference type="ARBA" id="ARBA00023157"/>
    </source>
</evidence>
<comment type="subcellular location">
    <subcellularLocation>
        <location evidence="1">Secreted</location>
    </subcellularLocation>
</comment>
<proteinExistence type="inferred from homology"/>